<sequence>MLSFRKLLNYKNNAFILNTMKGIIELYIRDGVLHPYQHASYPIRCFLYDRLMEI</sequence>
<reference evidence="1" key="1">
    <citation type="journal article" date="2012" name="PLoS ONE">
        <title>Gene sets for utilization of primary and secondary nutrition supplies in the distal gut of endangered iberian lynx.</title>
        <authorList>
            <person name="Alcaide M."/>
            <person name="Messina E."/>
            <person name="Richter M."/>
            <person name="Bargiela R."/>
            <person name="Peplies J."/>
            <person name="Huws S.A."/>
            <person name="Newbold C.J."/>
            <person name="Golyshin P.N."/>
            <person name="Simon M.A."/>
            <person name="Lopez G."/>
            <person name="Yakimov M.M."/>
            <person name="Ferrer M."/>
        </authorList>
    </citation>
    <scope>NUCLEOTIDE SEQUENCE</scope>
</reference>
<dbReference type="AlphaFoldDB" id="J9F655"/>
<comment type="caution">
    <text evidence="1">The sequence shown here is derived from an EMBL/GenBank/DDBJ whole genome shotgun (WGS) entry which is preliminary data.</text>
</comment>
<evidence type="ECO:0000313" key="1">
    <source>
        <dbReference type="EMBL" id="EJW90371.1"/>
    </source>
</evidence>
<name>J9F655_9ZZZZ</name>
<organism evidence="1">
    <name type="scientific">gut metagenome</name>
    <dbReference type="NCBI Taxonomy" id="749906"/>
    <lineage>
        <taxon>unclassified sequences</taxon>
        <taxon>metagenomes</taxon>
        <taxon>organismal metagenomes</taxon>
    </lineage>
</organism>
<proteinExistence type="predicted"/>
<gene>
    <name evidence="1" type="ORF">EVA_21524</name>
</gene>
<accession>J9F655</accession>
<dbReference type="EMBL" id="AMCI01008876">
    <property type="protein sequence ID" value="EJW90371.1"/>
    <property type="molecule type" value="Genomic_DNA"/>
</dbReference>
<protein>
    <submittedName>
        <fullName evidence="1">Uncharacterized protein</fullName>
    </submittedName>
</protein>